<gene>
    <name evidence="5" type="ORF">MUK42_04737</name>
</gene>
<dbReference type="Pfam" id="PF01535">
    <property type="entry name" value="PPR"/>
    <property type="match status" value="6"/>
</dbReference>
<evidence type="ECO:0000313" key="6">
    <source>
        <dbReference type="Proteomes" id="UP001055439"/>
    </source>
</evidence>
<feature type="domain" description="CRIB" evidence="4">
    <location>
        <begin position="888"/>
        <end position="901"/>
    </location>
</feature>
<dbReference type="EMBL" id="CP097511">
    <property type="protein sequence ID" value="URE47555.1"/>
    <property type="molecule type" value="Genomic_DNA"/>
</dbReference>
<dbReference type="Proteomes" id="UP001055439">
    <property type="component" value="Chromosome 9"/>
</dbReference>
<accession>A0A9E7LEB8</accession>
<evidence type="ECO:0000256" key="1">
    <source>
        <dbReference type="ARBA" id="ARBA00022737"/>
    </source>
</evidence>
<keyword evidence="6" id="KW-1185">Reference proteome</keyword>
<evidence type="ECO:0000313" key="5">
    <source>
        <dbReference type="EMBL" id="URE47555.1"/>
    </source>
</evidence>
<dbReference type="InterPro" id="IPR011990">
    <property type="entry name" value="TPR-like_helical_dom_sf"/>
</dbReference>
<dbReference type="CDD" id="cd00132">
    <property type="entry name" value="CRIB"/>
    <property type="match status" value="1"/>
</dbReference>
<dbReference type="OrthoDB" id="442680at2759"/>
<proteinExistence type="predicted"/>
<dbReference type="Gene3D" id="1.25.40.10">
    <property type="entry name" value="Tetratricopeptide repeat domain"/>
    <property type="match status" value="4"/>
</dbReference>
<dbReference type="Pfam" id="PF14432">
    <property type="entry name" value="DYW_deaminase"/>
    <property type="match status" value="1"/>
</dbReference>
<evidence type="ECO:0000259" key="4">
    <source>
        <dbReference type="PROSITE" id="PS50108"/>
    </source>
</evidence>
<dbReference type="InterPro" id="IPR046849">
    <property type="entry name" value="E2_motif"/>
</dbReference>
<dbReference type="FunFam" id="1.25.40.10:FF:000343">
    <property type="entry name" value="Pentatricopeptide repeat-containing protein At3g58590"/>
    <property type="match status" value="1"/>
</dbReference>
<feature type="repeat" description="PPR" evidence="2">
    <location>
        <begin position="371"/>
        <end position="405"/>
    </location>
</feature>
<dbReference type="Pfam" id="PF13041">
    <property type="entry name" value="PPR_2"/>
    <property type="match status" value="1"/>
</dbReference>
<dbReference type="PROSITE" id="PS51375">
    <property type="entry name" value="PPR"/>
    <property type="match status" value="4"/>
</dbReference>
<feature type="region of interest" description="Disordered" evidence="3">
    <location>
        <begin position="45"/>
        <end position="65"/>
    </location>
</feature>
<dbReference type="NCBIfam" id="TIGR00756">
    <property type="entry name" value="PPR"/>
    <property type="match status" value="3"/>
</dbReference>
<feature type="compositionally biased region" description="Polar residues" evidence="3">
    <location>
        <begin position="774"/>
        <end position="786"/>
    </location>
</feature>
<feature type="repeat" description="PPR" evidence="2">
    <location>
        <begin position="233"/>
        <end position="267"/>
    </location>
</feature>
<dbReference type="FunFam" id="1.25.40.10:FF:000031">
    <property type="entry name" value="Pentatricopeptide repeat-containing protein mitochondrial"/>
    <property type="match status" value="1"/>
</dbReference>
<dbReference type="InterPro" id="IPR002885">
    <property type="entry name" value="PPR_rpt"/>
</dbReference>
<feature type="repeat" description="PPR" evidence="2">
    <location>
        <begin position="132"/>
        <end position="166"/>
    </location>
</feature>
<dbReference type="PROSITE" id="PS50108">
    <property type="entry name" value="CRIB"/>
    <property type="match status" value="1"/>
</dbReference>
<dbReference type="FunFam" id="1.25.40.10:FF:000366">
    <property type="entry name" value="Pentatricopeptide (PPR) repeat-containing protein"/>
    <property type="match status" value="1"/>
</dbReference>
<dbReference type="Pfam" id="PF20431">
    <property type="entry name" value="E_motif"/>
    <property type="match status" value="1"/>
</dbReference>
<organism evidence="5 6">
    <name type="scientific">Musa troglodytarum</name>
    <name type="common">fe'i banana</name>
    <dbReference type="NCBI Taxonomy" id="320322"/>
    <lineage>
        <taxon>Eukaryota</taxon>
        <taxon>Viridiplantae</taxon>
        <taxon>Streptophyta</taxon>
        <taxon>Embryophyta</taxon>
        <taxon>Tracheophyta</taxon>
        <taxon>Spermatophyta</taxon>
        <taxon>Magnoliopsida</taxon>
        <taxon>Liliopsida</taxon>
        <taxon>Zingiberales</taxon>
        <taxon>Musaceae</taxon>
        <taxon>Musa</taxon>
    </lineage>
</organism>
<dbReference type="InterPro" id="IPR032867">
    <property type="entry name" value="DYW_dom"/>
</dbReference>
<feature type="compositionally biased region" description="Basic and acidic residues" evidence="3">
    <location>
        <begin position="750"/>
        <end position="768"/>
    </location>
</feature>
<name>A0A9E7LEB8_9LILI</name>
<feature type="region of interest" description="Disordered" evidence="3">
    <location>
        <begin position="1"/>
        <end position="22"/>
    </location>
</feature>
<feature type="region of interest" description="Disordered" evidence="3">
    <location>
        <begin position="742"/>
        <end position="789"/>
    </location>
</feature>
<evidence type="ECO:0000256" key="2">
    <source>
        <dbReference type="PROSITE-ProRule" id="PRU00708"/>
    </source>
</evidence>
<keyword evidence="1" id="KW-0677">Repeat</keyword>
<dbReference type="GO" id="GO:0008270">
    <property type="term" value="F:zinc ion binding"/>
    <property type="evidence" value="ECO:0007669"/>
    <property type="project" value="InterPro"/>
</dbReference>
<dbReference type="PANTHER" id="PTHR47926:SF494">
    <property type="entry name" value="DYW DOMAIN-CONTAINING PROTEIN"/>
    <property type="match status" value="1"/>
</dbReference>
<dbReference type="Pfam" id="PF20430">
    <property type="entry name" value="Eplus_motif"/>
    <property type="match status" value="1"/>
</dbReference>
<evidence type="ECO:0000256" key="3">
    <source>
        <dbReference type="SAM" id="MobiDB-lite"/>
    </source>
</evidence>
<dbReference type="PANTHER" id="PTHR47926">
    <property type="entry name" value="PENTATRICOPEPTIDE REPEAT-CONTAINING PROTEIN"/>
    <property type="match status" value="1"/>
</dbReference>
<dbReference type="InterPro" id="IPR046960">
    <property type="entry name" value="PPR_At4g14850-like_plant"/>
</dbReference>
<dbReference type="GO" id="GO:0009451">
    <property type="term" value="P:RNA modification"/>
    <property type="evidence" value="ECO:0007669"/>
    <property type="project" value="InterPro"/>
</dbReference>
<dbReference type="GO" id="GO:0003723">
    <property type="term" value="F:RNA binding"/>
    <property type="evidence" value="ECO:0007669"/>
    <property type="project" value="InterPro"/>
</dbReference>
<dbReference type="AlphaFoldDB" id="A0A9E7LEB8"/>
<dbReference type="InterPro" id="IPR000095">
    <property type="entry name" value="CRIB_dom"/>
</dbReference>
<protein>
    <submittedName>
        <fullName evidence="5">Rop-interactive crib motif-containing protein 4</fullName>
    </submittedName>
</protein>
<sequence length="951" mass="103867">MLPRAIAGPATPTGFSNSPRGRSLLRRPIATLPLPSPRPFLLAGNASFPTPVSPSSPQPSPPEDATSAFVRLLKASSRSVKSLLDAGLLHSVAVKAGVGQDDRVRTGLLSLYCRCGRVDLAGKLFDEIRERDVLVWTLLISGRARAGQHREGLEMFAAMLAEGPLPNRFTLSCVLKCCVGCGDPGAGKSVHGWVLRNGTEFDVVLLNSVLDFYAKCGAFACTKNLFRTMNEKDAISWNIMIGAYLRQGDIDGSMELFRTSPYQDVSSWNTIISGQMEHGLHAIALQILHTMVDMGPRFDQFTFSTALVIASRLTMLDLGKQLHCQILRTGHAGDVFVRSSLIDMYSKCGDVHASSFVFSGSSEHTDGTVTDSISFSAMVAGYVQNGMGEEALELLRDMFQEGVKVDLFTLTSAAAACSDAGILEQGKQVHCCVEKLGHAFDVFLSSAITDMYAKCGSLEDARKAFDSSRAANVVLWTSIIGSYASHGRAAEALHLFEQMSEEKIVPNEISFVHVLSACAHAGLVGRGHAYFKSMQEDHGIAPSVEHYTCMVDLLGRAGLLDRAKDFIREKGIGNYPVVWTALLSACRVHNDAEMASWVSEQLVQLEPCESGHYVLLSNVHASTRKWEEASKLRRMMHEKGVRKRPGQSWIQIRNKVHTFVVGDKSHPEAAEIYSCLERLIGRLKEMGYASRTDLVLHDVEEEQRESILNCHSEKLAVAYGIMIGLLDLVWLVLGVQGRKGRQQASSWPPREVKAAKAAEADTVPDTRRKLGGPTKSQLSEPTQPNSLHDAHQTWAMRDRRIDRFILLPFSVGCVSESGVAVCENQPRRARRDGAPDAPSADVRSSSAALAFPKPSISAGFQKLVKSLKSLSQHAVSYRDDDDEVEMEIGFPTDVQHVAHIGCDGFLDSMSGNKNWDRAPPELLPLPSPTHQFELAVAAQAGAPPPRASWPQ</sequence>
<feature type="compositionally biased region" description="Pro residues" evidence="3">
    <location>
        <begin position="51"/>
        <end position="62"/>
    </location>
</feature>
<feature type="repeat" description="PPR" evidence="2">
    <location>
        <begin position="472"/>
        <end position="506"/>
    </location>
</feature>
<reference evidence="5" key="1">
    <citation type="submission" date="2022-05" db="EMBL/GenBank/DDBJ databases">
        <title>The Musa troglodytarum L. genome provides insights into the mechanism of non-climacteric behaviour and enrichment of carotenoids.</title>
        <authorList>
            <person name="Wang J."/>
        </authorList>
    </citation>
    <scope>NUCLEOTIDE SEQUENCE</scope>
    <source>
        <tissue evidence="5">Leaf</tissue>
    </source>
</reference>
<dbReference type="InterPro" id="IPR046848">
    <property type="entry name" value="E_motif"/>
</dbReference>